<proteinExistence type="predicted"/>
<sequence>MAIGLWTLVWPKQLEGNPLRWLRPHKAEPSERELRHKAQKVKARIYDAKLWRMTIQTDGFTGQVRCRLIKMKTLNEGRITYAQNTFGFEMGEDVNTLNAWYSIDNRPAKRWQSLYPVLTANRVPLEGASLENPTGGVVLLPEAEVGDGHVVTIRASEKSQPREFKLKGFKSAMASARYNGCAADDSFERGKW</sequence>
<dbReference type="PATRIC" id="fig|1121022.4.peg.2697"/>
<reference evidence="1 2" key="1">
    <citation type="journal article" date="2014" name="Nature">
        <title>Sequential evolution of bacterial morphology by co-option of a developmental regulator.</title>
        <authorList>
            <person name="Jiang C."/>
            <person name="Brown P.J."/>
            <person name="Ducret A."/>
            <person name="Brun Y.V."/>
        </authorList>
    </citation>
    <scope>NUCLEOTIDE SEQUENCE [LARGE SCALE GENOMIC DNA]</scope>
    <source>
        <strain evidence="1 2">DSM 16100</strain>
    </source>
</reference>
<dbReference type="Proteomes" id="UP000017837">
    <property type="component" value="Unassembled WGS sequence"/>
</dbReference>
<dbReference type="AlphaFoldDB" id="V4PNW3"/>
<dbReference type="EMBL" id="AWGB01000027">
    <property type="protein sequence ID" value="ESQ89971.1"/>
    <property type="molecule type" value="Genomic_DNA"/>
</dbReference>
<protein>
    <submittedName>
        <fullName evidence="1">Uncharacterized protein</fullName>
    </submittedName>
</protein>
<name>V4PNW3_9CAUL</name>
<gene>
    <name evidence="1" type="ORF">ABENE_13275</name>
</gene>
<evidence type="ECO:0000313" key="2">
    <source>
        <dbReference type="Proteomes" id="UP000017837"/>
    </source>
</evidence>
<organism evidence="1 2">
    <name type="scientific">Asticcacaulis benevestitus DSM 16100 = ATCC BAA-896</name>
    <dbReference type="NCBI Taxonomy" id="1121022"/>
    <lineage>
        <taxon>Bacteria</taxon>
        <taxon>Pseudomonadati</taxon>
        <taxon>Pseudomonadota</taxon>
        <taxon>Alphaproteobacteria</taxon>
        <taxon>Caulobacterales</taxon>
        <taxon>Caulobacteraceae</taxon>
        <taxon>Asticcacaulis</taxon>
    </lineage>
</organism>
<keyword evidence="2" id="KW-1185">Reference proteome</keyword>
<comment type="caution">
    <text evidence="1">The sequence shown here is derived from an EMBL/GenBank/DDBJ whole genome shotgun (WGS) entry which is preliminary data.</text>
</comment>
<dbReference type="STRING" id="1121022.GCA_000376105_04131"/>
<accession>V4PNW3</accession>
<evidence type="ECO:0000313" key="1">
    <source>
        <dbReference type="EMBL" id="ESQ89971.1"/>
    </source>
</evidence>